<protein>
    <submittedName>
        <fullName evidence="1">Uncharacterized protein</fullName>
    </submittedName>
</protein>
<evidence type="ECO:0000313" key="2">
    <source>
        <dbReference type="Proteomes" id="UP000288892"/>
    </source>
</evidence>
<organism evidence="1 2">
    <name type="scientific">Candidatus Electrothrix marina</name>
    <dbReference type="NCBI Taxonomy" id="1859130"/>
    <lineage>
        <taxon>Bacteria</taxon>
        <taxon>Pseudomonadati</taxon>
        <taxon>Thermodesulfobacteriota</taxon>
        <taxon>Desulfobulbia</taxon>
        <taxon>Desulfobulbales</taxon>
        <taxon>Desulfobulbaceae</taxon>
        <taxon>Candidatus Electrothrix</taxon>
    </lineage>
</organism>
<dbReference type="Proteomes" id="UP000288892">
    <property type="component" value="Unassembled WGS sequence"/>
</dbReference>
<gene>
    <name evidence="1" type="ORF">VU01_10435</name>
</gene>
<keyword evidence="2" id="KW-1185">Reference proteome</keyword>
<evidence type="ECO:0000313" key="1">
    <source>
        <dbReference type="EMBL" id="RWX52070.1"/>
    </source>
</evidence>
<accession>A0A444JG30</accession>
<dbReference type="EMBL" id="MTKS01000043">
    <property type="protein sequence ID" value="RWX52070.1"/>
    <property type="molecule type" value="Genomic_DNA"/>
</dbReference>
<proteinExistence type="predicted"/>
<name>A0A444JG30_9BACT</name>
<comment type="caution">
    <text evidence="1">The sequence shown here is derived from an EMBL/GenBank/DDBJ whole genome shotgun (WGS) entry which is preliminary data.</text>
</comment>
<reference evidence="1 2" key="1">
    <citation type="submission" date="2017-01" db="EMBL/GenBank/DDBJ databases">
        <title>The cable genome- insights into the physiology and evolution of filamentous bacteria capable of sulfide oxidation via long distance electron transfer.</title>
        <authorList>
            <person name="Schreiber L."/>
            <person name="Bjerg J.T."/>
            <person name="Boggild A."/>
            <person name="Van De Vossenberg J."/>
            <person name="Meysman F."/>
            <person name="Nielsen L.P."/>
            <person name="Schramm A."/>
            <person name="Kjeldsen K.U."/>
        </authorList>
    </citation>
    <scope>NUCLEOTIDE SEQUENCE [LARGE SCALE GENOMIC DNA]</scope>
    <source>
        <strain evidence="1">A5</strain>
    </source>
</reference>
<dbReference type="AlphaFoldDB" id="A0A444JG30"/>
<sequence>MKKIILIMVMILLPVQGNALEFDIWKTGVTKNKVIDTAKREKIELNTHAKVSRGGGVASNEIHYSSSLFQEEAKVSLVFTKKSNVLYGIIIDWRDLESTERGAALYEKIGKTLGGKYIKDEEVAGKGIIRNKKEIFKDCTTTTTKYKGGISTTLFRCNEKRFVNVSYIDSKLEQQNIFEEKNAVKERNGDSGKF</sequence>